<dbReference type="Proteomes" id="UP000646776">
    <property type="component" value="Unassembled WGS sequence"/>
</dbReference>
<organism evidence="1 2">
    <name type="scientific">Streptomyces phaeofaciens</name>
    <dbReference type="NCBI Taxonomy" id="68254"/>
    <lineage>
        <taxon>Bacteria</taxon>
        <taxon>Bacillati</taxon>
        <taxon>Actinomycetota</taxon>
        <taxon>Actinomycetes</taxon>
        <taxon>Kitasatosporales</taxon>
        <taxon>Streptomycetaceae</taxon>
        <taxon>Streptomyces</taxon>
    </lineage>
</organism>
<name>A0A918HDW4_9ACTN</name>
<evidence type="ECO:0000313" key="1">
    <source>
        <dbReference type="EMBL" id="GGT56217.1"/>
    </source>
</evidence>
<protein>
    <submittedName>
        <fullName evidence="1">Uncharacterized protein</fullName>
    </submittedName>
</protein>
<proteinExistence type="predicted"/>
<accession>A0A918HDW4</accession>
<dbReference type="RefSeq" id="WP_189712364.1">
    <property type="nucleotide sequence ID" value="NZ_BMSA01000010.1"/>
</dbReference>
<comment type="caution">
    <text evidence="1">The sequence shown here is derived from an EMBL/GenBank/DDBJ whole genome shotgun (WGS) entry which is preliminary data.</text>
</comment>
<evidence type="ECO:0000313" key="2">
    <source>
        <dbReference type="Proteomes" id="UP000646776"/>
    </source>
</evidence>
<reference evidence="1" key="2">
    <citation type="submission" date="2020-09" db="EMBL/GenBank/DDBJ databases">
        <authorList>
            <person name="Sun Q."/>
            <person name="Ohkuma M."/>
        </authorList>
    </citation>
    <scope>NUCLEOTIDE SEQUENCE</scope>
    <source>
        <strain evidence="1">JCM 4125</strain>
    </source>
</reference>
<reference evidence="1" key="1">
    <citation type="journal article" date="2014" name="Int. J. Syst. Evol. Microbiol.">
        <title>Complete genome sequence of Corynebacterium casei LMG S-19264T (=DSM 44701T), isolated from a smear-ripened cheese.</title>
        <authorList>
            <consortium name="US DOE Joint Genome Institute (JGI-PGF)"/>
            <person name="Walter F."/>
            <person name="Albersmeier A."/>
            <person name="Kalinowski J."/>
            <person name="Ruckert C."/>
        </authorList>
    </citation>
    <scope>NUCLEOTIDE SEQUENCE</scope>
    <source>
        <strain evidence="1">JCM 4125</strain>
    </source>
</reference>
<gene>
    <name evidence="1" type="ORF">GCM10010226_36720</name>
</gene>
<sequence length="246" mass="26716">MPQLPEDIIDRLTRMERRIQQLSTAVNTRPALNTITGGEVEISDGTLKVTDGGTLLVQRPGSTGAMFRVGSWKDAEYGLEIHRQTGSLAMTLFNGDGTASSLQPLRIYDNGSREIFSDDVNNGGLARPWLAMLPPQDTTQSRWPQTSSTAWVTIALSYNPVWQPKLRLRLNTAVSSGATGQVRVLVNGAVWGPTVGAGTEFDWTDLISTDFAAVHTTTLKVEIQAVVTSTSGFVYANPVLMHGRQT</sequence>
<keyword evidence="2" id="KW-1185">Reference proteome</keyword>
<dbReference type="AlphaFoldDB" id="A0A918HDW4"/>
<dbReference type="EMBL" id="BMSA01000010">
    <property type="protein sequence ID" value="GGT56217.1"/>
    <property type="molecule type" value="Genomic_DNA"/>
</dbReference>